<name>A0A2T4MWN0_AERVE</name>
<sequence length="153" mass="17425">MKNISRFREHAAFLLNGGMHVYSRLMNELADAYVWLTAESAKVHAMIDHANGERQMDELADGWLDNDVEKGRDASVARIRGITINEPMIDRLFESNLPEQANAMRQLGRAYEILATHYAKLLVDNGFCETMESSLDDADRWLNPKRRPTGSDE</sequence>
<dbReference type="EMBL" id="PZKL01000045">
    <property type="protein sequence ID" value="PTH78993.1"/>
    <property type="molecule type" value="Genomic_DNA"/>
</dbReference>
<dbReference type="Proteomes" id="UP000241986">
    <property type="component" value="Unassembled WGS sequence"/>
</dbReference>
<comment type="caution">
    <text evidence="1">The sequence shown here is derived from an EMBL/GenBank/DDBJ whole genome shotgun (WGS) entry which is preliminary data.</text>
</comment>
<evidence type="ECO:0000313" key="2">
    <source>
        <dbReference type="Proteomes" id="UP000241986"/>
    </source>
</evidence>
<evidence type="ECO:0000313" key="1">
    <source>
        <dbReference type="EMBL" id="PTH78993.1"/>
    </source>
</evidence>
<protein>
    <submittedName>
        <fullName evidence="1">Uncharacterized protein</fullName>
    </submittedName>
</protein>
<gene>
    <name evidence="1" type="ORF">DAA48_21380</name>
</gene>
<accession>A0A2T4MWN0</accession>
<dbReference type="RefSeq" id="WP_107684618.1">
    <property type="nucleotide sequence ID" value="NZ_PZKL01000045.1"/>
</dbReference>
<reference evidence="1 2" key="1">
    <citation type="submission" date="2018-03" db="EMBL/GenBank/DDBJ databases">
        <title>Aeromonas veronii whole genome sequencing and analysis.</title>
        <authorList>
            <person name="Xie H."/>
            <person name="Liu T."/>
            <person name="Wang K."/>
        </authorList>
    </citation>
    <scope>NUCLEOTIDE SEQUENCE [LARGE SCALE GENOMIC DNA]</scope>
    <source>
        <strain evidence="1 2">XH.VA.1</strain>
    </source>
</reference>
<proteinExistence type="predicted"/>
<organism evidence="1 2">
    <name type="scientific">Aeromonas veronii</name>
    <dbReference type="NCBI Taxonomy" id="654"/>
    <lineage>
        <taxon>Bacteria</taxon>
        <taxon>Pseudomonadati</taxon>
        <taxon>Pseudomonadota</taxon>
        <taxon>Gammaproteobacteria</taxon>
        <taxon>Aeromonadales</taxon>
        <taxon>Aeromonadaceae</taxon>
        <taxon>Aeromonas</taxon>
    </lineage>
</organism>
<dbReference type="AlphaFoldDB" id="A0A2T4MWN0"/>